<dbReference type="FunFam" id="1.10.340.30:FF:000009">
    <property type="entry name" value="DNA-3-methyladenine glycosylase I"/>
    <property type="match status" value="1"/>
</dbReference>
<protein>
    <recommendedName>
        <fullName evidence="8">DNA-3-methyladenine glycosylase I</fullName>
        <ecNumber evidence="8">3.2.2.20</ecNumber>
    </recommendedName>
</protein>
<sequence length="197" mass="23236">MKRMKSLLVRKMNKERCAWVSEEPVYIAYHDEEWGRPVFQDDRYLFEMLTLEGAQAGLSWITILKRRENYRRAFDNFEADIIAAYSNEKVEALMQDEGIIRNRRKIESVIKNAKAFQQIQKEFGSFDDYIWSFVDREPIVNHWERHEDVPAQTDLSKQLSKDLKKRGFSFVGPVICYSFMQATGMVNDHTKSCFLSG</sequence>
<feature type="binding site" evidence="9">
    <location>
        <position position="17"/>
    </location>
    <ligand>
        <name>Zn(2+)</name>
        <dbReference type="ChEBI" id="CHEBI:29105"/>
    </ligand>
</feature>
<keyword evidence="1 9" id="KW-0479">Metal-binding</keyword>
<dbReference type="GO" id="GO:0008725">
    <property type="term" value="F:DNA-3-methyladenine glycosylase activity"/>
    <property type="evidence" value="ECO:0007669"/>
    <property type="project" value="UniProtKB-EC"/>
</dbReference>
<keyword evidence="11" id="KW-1185">Reference proteome</keyword>
<evidence type="ECO:0000313" key="11">
    <source>
        <dbReference type="Proteomes" id="UP000040453"/>
    </source>
</evidence>
<dbReference type="InterPro" id="IPR052891">
    <property type="entry name" value="DNA-3mA_glycosylase"/>
</dbReference>
<dbReference type="EMBL" id="CDGG01000001">
    <property type="protein sequence ID" value="CEI82419.1"/>
    <property type="molecule type" value="Genomic_DNA"/>
</dbReference>
<dbReference type="NCBIfam" id="TIGR00624">
    <property type="entry name" value="tag"/>
    <property type="match status" value="1"/>
</dbReference>
<organism evidence="10 11">
    <name type="scientific">Oceanobacillus oncorhynchi</name>
    <dbReference type="NCBI Taxonomy" id="545501"/>
    <lineage>
        <taxon>Bacteria</taxon>
        <taxon>Bacillati</taxon>
        <taxon>Bacillota</taxon>
        <taxon>Bacilli</taxon>
        <taxon>Bacillales</taxon>
        <taxon>Bacillaceae</taxon>
        <taxon>Oceanobacillus</taxon>
    </lineage>
</organism>
<name>A0A0A1MRV0_9BACI</name>
<keyword evidence="5" id="KW-0234">DNA repair</keyword>
<evidence type="ECO:0000256" key="5">
    <source>
        <dbReference type="ARBA" id="ARBA00023204"/>
    </source>
</evidence>
<dbReference type="InterPro" id="IPR005019">
    <property type="entry name" value="Adenine_glyco"/>
</dbReference>
<dbReference type="PANTHER" id="PTHR30037:SF4">
    <property type="entry name" value="DNA-3-METHYLADENINE GLYCOSYLASE I"/>
    <property type="match status" value="1"/>
</dbReference>
<evidence type="ECO:0000313" key="10">
    <source>
        <dbReference type="EMBL" id="CEI82419.1"/>
    </source>
</evidence>
<proteinExistence type="predicted"/>
<feature type="binding site" evidence="9">
    <location>
        <position position="30"/>
    </location>
    <ligand>
        <name>Zn(2+)</name>
        <dbReference type="ChEBI" id="CHEBI:29105"/>
    </ligand>
</feature>
<dbReference type="STRING" id="545501.BN997_02285"/>
<evidence type="ECO:0000256" key="9">
    <source>
        <dbReference type="PIRSR" id="PIRSR604597-1"/>
    </source>
</evidence>
<feature type="binding site" evidence="9">
    <location>
        <position position="193"/>
    </location>
    <ligand>
        <name>Zn(2+)</name>
        <dbReference type="ChEBI" id="CHEBI:29105"/>
    </ligand>
</feature>
<dbReference type="EC" id="3.2.2.20" evidence="8"/>
<comment type="function">
    <text evidence="7">Hydrolysis of the deoxyribose N-glycosidic bond to excise 3-methyladenine from the damaged DNA polymer formed by alkylation lesions.</text>
</comment>
<accession>A0A0A1MRV0</accession>
<reference evidence="10 11" key="1">
    <citation type="submission" date="2014-11" db="EMBL/GenBank/DDBJ databases">
        <authorList>
            <person name="Urmite Genomes Urmite Genomes"/>
        </authorList>
    </citation>
    <scope>NUCLEOTIDE SEQUENCE [LARGE SCALE GENOMIC DNA]</scope>
    <source>
        <strain evidence="10 11">Oc5</strain>
    </source>
</reference>
<keyword evidence="2" id="KW-0227">DNA damage</keyword>
<dbReference type="GO" id="GO:0006284">
    <property type="term" value="P:base-excision repair"/>
    <property type="evidence" value="ECO:0007669"/>
    <property type="project" value="InterPro"/>
</dbReference>
<feature type="binding site" evidence="9">
    <location>
        <position position="189"/>
    </location>
    <ligand>
        <name>Zn(2+)</name>
        <dbReference type="ChEBI" id="CHEBI:29105"/>
    </ligand>
</feature>
<dbReference type="InterPro" id="IPR011257">
    <property type="entry name" value="DNA_glycosylase"/>
</dbReference>
<dbReference type="InterPro" id="IPR004597">
    <property type="entry name" value="Tag"/>
</dbReference>
<keyword evidence="3" id="KW-0378">Hydrolase</keyword>
<dbReference type="Gene3D" id="1.10.340.30">
    <property type="entry name" value="Hypothetical protein, domain 2"/>
    <property type="match status" value="1"/>
</dbReference>
<dbReference type="GO" id="GO:0046872">
    <property type="term" value="F:metal ion binding"/>
    <property type="evidence" value="ECO:0007669"/>
    <property type="project" value="UniProtKB-KW"/>
</dbReference>
<evidence type="ECO:0000256" key="7">
    <source>
        <dbReference type="ARBA" id="ARBA00057608"/>
    </source>
</evidence>
<dbReference type="PANTHER" id="PTHR30037">
    <property type="entry name" value="DNA-3-METHYLADENINE GLYCOSYLASE 1"/>
    <property type="match status" value="1"/>
</dbReference>
<evidence type="ECO:0000256" key="2">
    <source>
        <dbReference type="ARBA" id="ARBA00022763"/>
    </source>
</evidence>
<evidence type="ECO:0000256" key="8">
    <source>
        <dbReference type="ARBA" id="ARBA00066766"/>
    </source>
</evidence>
<dbReference type="Pfam" id="PF03352">
    <property type="entry name" value="Adenine_glyco"/>
    <property type="match status" value="1"/>
</dbReference>
<dbReference type="Proteomes" id="UP000040453">
    <property type="component" value="Unassembled WGS sequence"/>
</dbReference>
<dbReference type="AlphaFoldDB" id="A0A0A1MRV0"/>
<evidence type="ECO:0000256" key="1">
    <source>
        <dbReference type="ARBA" id="ARBA00022723"/>
    </source>
</evidence>
<gene>
    <name evidence="10" type="primary">tag</name>
    <name evidence="10" type="ORF">BN997_02285</name>
</gene>
<dbReference type="SUPFAM" id="SSF48150">
    <property type="entry name" value="DNA-glycosylase"/>
    <property type="match status" value="1"/>
</dbReference>
<keyword evidence="4 9" id="KW-0862">Zinc</keyword>
<evidence type="ECO:0000256" key="6">
    <source>
        <dbReference type="ARBA" id="ARBA00052558"/>
    </source>
</evidence>
<evidence type="ECO:0000256" key="4">
    <source>
        <dbReference type="ARBA" id="ARBA00022833"/>
    </source>
</evidence>
<evidence type="ECO:0000256" key="3">
    <source>
        <dbReference type="ARBA" id="ARBA00022801"/>
    </source>
</evidence>
<comment type="catalytic activity">
    <reaction evidence="6">
        <text>Hydrolysis of alkylated DNA, releasing 3-methyladenine.</text>
        <dbReference type="EC" id="3.2.2.20"/>
    </reaction>
</comment>